<dbReference type="Proteomes" id="UP000070589">
    <property type="component" value="Unassembled WGS sequence"/>
</dbReference>
<sequence>MGPRDVLNKLKWHPDFDLNEAEITIIHRGAPRDRLVIQGEDVIELGSGFMKVNRKDKEVKIPYHRIVKIVSGDKVVWSEKR</sequence>
<reference evidence="3 4" key="1">
    <citation type="journal article" date="2016" name="Sci. Rep.">
        <title>Metabolic traits of an uncultured archaeal lineage -MSBL1- from brine pools of the Red Sea.</title>
        <authorList>
            <person name="Mwirichia R."/>
            <person name="Alam I."/>
            <person name="Rashid M."/>
            <person name="Vinu M."/>
            <person name="Ba-Alawi W."/>
            <person name="Anthony Kamau A."/>
            <person name="Kamanda Ngugi D."/>
            <person name="Goker M."/>
            <person name="Klenk H.P."/>
            <person name="Bajic V."/>
            <person name="Stingl U."/>
        </authorList>
    </citation>
    <scope>NUCLEOTIDE SEQUENCE [LARGE SCALE GENOMIC DNA]</scope>
    <source>
        <strain evidence="3">SCGC-AAA259D14</strain>
    </source>
</reference>
<dbReference type="InterPro" id="IPR040459">
    <property type="entry name" value="MJ1316"/>
</dbReference>
<proteinExistence type="inferred from homology"/>
<protein>
    <recommendedName>
        <fullName evidence="1">UPF0248 protein AKJ62_03230</fullName>
    </recommendedName>
</protein>
<comment type="caution">
    <text evidence="3">The sequence shown here is derived from an EMBL/GenBank/DDBJ whole genome shotgun (WGS) entry which is preliminary data.</text>
</comment>
<dbReference type="EMBL" id="LHXL01000039">
    <property type="protein sequence ID" value="KXA89395.1"/>
    <property type="molecule type" value="Genomic_DNA"/>
</dbReference>
<keyword evidence="4" id="KW-1185">Reference proteome</keyword>
<evidence type="ECO:0000259" key="2">
    <source>
        <dbReference type="Pfam" id="PF04457"/>
    </source>
</evidence>
<comment type="similarity">
    <text evidence="1">Belongs to the UPF0248 family.</text>
</comment>
<name>A0A133U5D1_9EURY</name>
<dbReference type="Pfam" id="PF04457">
    <property type="entry name" value="MJ1316"/>
    <property type="match status" value="1"/>
</dbReference>
<organism evidence="3 4">
    <name type="scientific">candidate division MSBL1 archaeon SCGC-AAA259D14</name>
    <dbReference type="NCBI Taxonomy" id="1698261"/>
    <lineage>
        <taxon>Archaea</taxon>
        <taxon>Methanobacteriati</taxon>
        <taxon>Methanobacteriota</taxon>
        <taxon>candidate division MSBL1</taxon>
    </lineage>
</organism>
<feature type="domain" description="MJ1316 RNA cyclic group end recognition" evidence="2">
    <location>
        <begin position="4"/>
        <end position="78"/>
    </location>
</feature>
<evidence type="ECO:0000313" key="3">
    <source>
        <dbReference type="EMBL" id="KXA89395.1"/>
    </source>
</evidence>
<gene>
    <name evidence="3" type="ORF">AKJ62_03230</name>
</gene>
<evidence type="ECO:0000256" key="1">
    <source>
        <dbReference type="HAMAP-Rule" id="MF_01245"/>
    </source>
</evidence>
<dbReference type="HAMAP" id="MF_01245">
    <property type="entry name" value="UPF0248"/>
    <property type="match status" value="1"/>
</dbReference>
<dbReference type="InterPro" id="IPR007547">
    <property type="entry name" value="UPF0248"/>
</dbReference>
<accession>A0A133U5D1</accession>
<dbReference type="AlphaFoldDB" id="A0A133U5D1"/>
<evidence type="ECO:0000313" key="4">
    <source>
        <dbReference type="Proteomes" id="UP000070589"/>
    </source>
</evidence>